<dbReference type="AlphaFoldDB" id="A0A2G9HAV6"/>
<accession>A0A2G9HAV6</accession>
<feature type="transmembrane region" description="Helical" evidence="1">
    <location>
        <begin position="29"/>
        <end position="50"/>
    </location>
</feature>
<keyword evidence="3" id="KW-1185">Reference proteome</keyword>
<reference evidence="3" key="1">
    <citation type="journal article" date="2018" name="Gigascience">
        <title>Genome assembly of the Pink Ipe (Handroanthus impetiginosus, Bignoniaceae), a highly valued, ecologically keystone Neotropical timber forest tree.</title>
        <authorList>
            <person name="Silva-Junior O.B."/>
            <person name="Grattapaglia D."/>
            <person name="Novaes E."/>
            <person name="Collevatti R.G."/>
        </authorList>
    </citation>
    <scope>NUCLEOTIDE SEQUENCE [LARGE SCALE GENOMIC DNA]</scope>
    <source>
        <strain evidence="3">cv. UFG-1</strain>
    </source>
</reference>
<gene>
    <name evidence="2" type="ORF">CDL12_12731</name>
</gene>
<evidence type="ECO:0000256" key="1">
    <source>
        <dbReference type="SAM" id="Phobius"/>
    </source>
</evidence>
<keyword evidence="1" id="KW-0812">Transmembrane</keyword>
<keyword evidence="1" id="KW-0472">Membrane</keyword>
<organism evidence="2 3">
    <name type="scientific">Handroanthus impetiginosus</name>
    <dbReference type="NCBI Taxonomy" id="429701"/>
    <lineage>
        <taxon>Eukaryota</taxon>
        <taxon>Viridiplantae</taxon>
        <taxon>Streptophyta</taxon>
        <taxon>Embryophyta</taxon>
        <taxon>Tracheophyta</taxon>
        <taxon>Spermatophyta</taxon>
        <taxon>Magnoliopsida</taxon>
        <taxon>eudicotyledons</taxon>
        <taxon>Gunneridae</taxon>
        <taxon>Pentapetalae</taxon>
        <taxon>asterids</taxon>
        <taxon>lamiids</taxon>
        <taxon>Lamiales</taxon>
        <taxon>Bignoniaceae</taxon>
        <taxon>Crescentiina</taxon>
        <taxon>Tabebuia alliance</taxon>
        <taxon>Handroanthus</taxon>
    </lineage>
</organism>
<dbReference type="EMBL" id="NKXS01002244">
    <property type="protein sequence ID" value="PIN14636.1"/>
    <property type="molecule type" value="Genomic_DNA"/>
</dbReference>
<proteinExistence type="predicted"/>
<evidence type="ECO:0000313" key="3">
    <source>
        <dbReference type="Proteomes" id="UP000231279"/>
    </source>
</evidence>
<dbReference type="Proteomes" id="UP000231279">
    <property type="component" value="Unassembled WGS sequence"/>
</dbReference>
<protein>
    <submittedName>
        <fullName evidence="2">Uncharacterized protein</fullName>
    </submittedName>
</protein>
<keyword evidence="1" id="KW-1133">Transmembrane helix</keyword>
<name>A0A2G9HAV6_9LAMI</name>
<comment type="caution">
    <text evidence="2">The sequence shown here is derived from an EMBL/GenBank/DDBJ whole genome shotgun (WGS) entry which is preliminary data.</text>
</comment>
<sequence>MSPSGTAYALVPLPSLFQCGTTRALNLSLYNLGILSISSLGAGVWTTALLDMLDFRAGYYCLGRITLSPSHSIFIRISAIYLCLHDKAWSTIKYKYMSAMDLD</sequence>
<evidence type="ECO:0000313" key="2">
    <source>
        <dbReference type="EMBL" id="PIN14636.1"/>
    </source>
</evidence>